<accession>A0ABW5CFH8</accession>
<proteinExistence type="predicted"/>
<name>A0ABW5CFH8_9HYPH</name>
<reference evidence="2" key="1">
    <citation type="journal article" date="2019" name="Int. J. Syst. Evol. Microbiol.">
        <title>The Global Catalogue of Microorganisms (GCM) 10K type strain sequencing project: providing services to taxonomists for standard genome sequencing and annotation.</title>
        <authorList>
            <consortium name="The Broad Institute Genomics Platform"/>
            <consortium name="The Broad Institute Genome Sequencing Center for Infectious Disease"/>
            <person name="Wu L."/>
            <person name="Ma J."/>
        </authorList>
    </citation>
    <scope>NUCLEOTIDE SEQUENCE [LARGE SCALE GENOMIC DNA]</scope>
    <source>
        <strain evidence="2">ZS-35-S2</strain>
    </source>
</reference>
<keyword evidence="2" id="KW-1185">Reference proteome</keyword>
<gene>
    <name evidence="1" type="ORF">ACFSKQ_00465</name>
</gene>
<evidence type="ECO:0000313" key="2">
    <source>
        <dbReference type="Proteomes" id="UP001597371"/>
    </source>
</evidence>
<comment type="caution">
    <text evidence="1">The sequence shown here is derived from an EMBL/GenBank/DDBJ whole genome shotgun (WGS) entry which is preliminary data.</text>
</comment>
<protein>
    <submittedName>
        <fullName evidence="1">Uncharacterized protein</fullName>
    </submittedName>
</protein>
<dbReference type="EMBL" id="JBHUIJ010000002">
    <property type="protein sequence ID" value="MFD2235935.1"/>
    <property type="molecule type" value="Genomic_DNA"/>
</dbReference>
<evidence type="ECO:0000313" key="1">
    <source>
        <dbReference type="EMBL" id="MFD2235935.1"/>
    </source>
</evidence>
<dbReference type="RefSeq" id="WP_377946317.1">
    <property type="nucleotide sequence ID" value="NZ_JBHUIJ010000002.1"/>
</dbReference>
<sequence length="49" mass="5313">MTLPSNSGLPPLPYDLVSRRKLASRRFNENAKLLAPSFNTAGPDAVEAE</sequence>
<dbReference type="Proteomes" id="UP001597371">
    <property type="component" value="Unassembled WGS sequence"/>
</dbReference>
<organism evidence="1 2">
    <name type="scientific">Aureimonas populi</name>
    <dbReference type="NCBI Taxonomy" id="1701758"/>
    <lineage>
        <taxon>Bacteria</taxon>
        <taxon>Pseudomonadati</taxon>
        <taxon>Pseudomonadota</taxon>
        <taxon>Alphaproteobacteria</taxon>
        <taxon>Hyphomicrobiales</taxon>
        <taxon>Aurantimonadaceae</taxon>
        <taxon>Aureimonas</taxon>
    </lineage>
</organism>